<dbReference type="InterPro" id="IPR015158">
    <property type="entry name" value="Bud22_dom"/>
</dbReference>
<organism evidence="4 5">
    <name type="scientific">Trichoglossum hirsutum</name>
    <dbReference type="NCBI Taxonomy" id="265104"/>
    <lineage>
        <taxon>Eukaryota</taxon>
        <taxon>Fungi</taxon>
        <taxon>Dikarya</taxon>
        <taxon>Ascomycota</taxon>
        <taxon>Pezizomycotina</taxon>
        <taxon>Geoglossomycetes</taxon>
        <taxon>Geoglossales</taxon>
        <taxon>Geoglossaceae</taxon>
        <taxon>Trichoglossum</taxon>
    </lineage>
</organism>
<dbReference type="AlphaFoldDB" id="A0A9P8RTE5"/>
<feature type="region of interest" description="Disordered" evidence="2">
    <location>
        <begin position="280"/>
        <end position="306"/>
    </location>
</feature>
<dbReference type="InterPro" id="IPR037393">
    <property type="entry name" value="Bud22/SRFB1"/>
</dbReference>
<accession>A0A9P8RTE5</accession>
<name>A0A9P8RTE5_9PEZI</name>
<dbReference type="GO" id="GO:0005634">
    <property type="term" value="C:nucleus"/>
    <property type="evidence" value="ECO:0007669"/>
    <property type="project" value="TreeGrafter"/>
</dbReference>
<feature type="compositionally biased region" description="Basic residues" evidence="2">
    <location>
        <begin position="338"/>
        <end position="348"/>
    </location>
</feature>
<sequence length="451" mass="49571">MPKRKQPHSELKAIDGNLEAFPGRALDIQERQIEQKIAIGKKALNRALKLAKGFERRKLGRRLKAAGAEGHVADVMRLTSEIESLKLQMLAEAHIYKTLARSKPVSSSSAFLQRISNAVKATQTDRKTLQDRVENNVVARLYNSNPVKEVTADILKAIQASLGPEATGEYGYQRVQKTQKDDQVQASSPEYLASNGGLASEDMDTIVASGVGDKGRQPFDRATNASSSEDEQTGISKYENRVVDVKDEGSDSCHSSVEDDSKEVAQGHDEMILDPKANLSLSLSPLPSESSSAPPPLGLRKQKKSLTTPISTFLPSLMGGYWSGSESAEDESAGQQLRKNRMGQRARRQLWEKKFGMKANHLRDTARDKGWDPKRGARTVGDRRESKSARNSVRSADAEMKYSRREDRASGGGPRSVNVSEGPLHPSWEAAKKAKRQATQATFLGKKITFD</sequence>
<evidence type="ECO:0000313" key="5">
    <source>
        <dbReference type="Proteomes" id="UP000750711"/>
    </source>
</evidence>
<feature type="region of interest" description="Disordered" evidence="2">
    <location>
        <begin position="324"/>
        <end position="451"/>
    </location>
</feature>
<evidence type="ECO:0000259" key="3">
    <source>
        <dbReference type="Pfam" id="PF09073"/>
    </source>
</evidence>
<dbReference type="PANTHER" id="PTHR23325:SF1">
    <property type="entry name" value="SERUM RESPONSE FACTOR-BINDING PROTEIN 1"/>
    <property type="match status" value="1"/>
</dbReference>
<dbReference type="Proteomes" id="UP000750711">
    <property type="component" value="Unassembled WGS sequence"/>
</dbReference>
<feature type="compositionally biased region" description="Basic and acidic residues" evidence="2">
    <location>
        <begin position="349"/>
        <end position="388"/>
    </location>
</feature>
<comment type="caution">
    <text evidence="4">The sequence shown here is derived from an EMBL/GenBank/DDBJ whole genome shotgun (WGS) entry which is preliminary data.</text>
</comment>
<proteinExistence type="predicted"/>
<feature type="domain" description="Bud22" evidence="3">
    <location>
        <begin position="40"/>
        <end position="451"/>
    </location>
</feature>
<feature type="compositionally biased region" description="Basic and acidic residues" evidence="2">
    <location>
        <begin position="238"/>
        <end position="264"/>
    </location>
</feature>
<evidence type="ECO:0000313" key="4">
    <source>
        <dbReference type="EMBL" id="KAH0565488.1"/>
    </source>
</evidence>
<protein>
    <recommendedName>
        <fullName evidence="3">Bud22 domain-containing protein</fullName>
    </recommendedName>
</protein>
<dbReference type="EMBL" id="JAGHQM010000089">
    <property type="protein sequence ID" value="KAH0565488.1"/>
    <property type="molecule type" value="Genomic_DNA"/>
</dbReference>
<gene>
    <name evidence="4" type="ORF">GP486_001113</name>
</gene>
<keyword evidence="1" id="KW-0175">Coiled coil</keyword>
<evidence type="ECO:0000256" key="2">
    <source>
        <dbReference type="SAM" id="MobiDB-lite"/>
    </source>
</evidence>
<dbReference type="GO" id="GO:0030490">
    <property type="term" value="P:maturation of SSU-rRNA"/>
    <property type="evidence" value="ECO:0007669"/>
    <property type="project" value="TreeGrafter"/>
</dbReference>
<reference evidence="4" key="1">
    <citation type="submission" date="2021-03" db="EMBL/GenBank/DDBJ databases">
        <title>Comparative genomics and phylogenomic investigation of the class Geoglossomycetes provide insights into ecological specialization and systematics.</title>
        <authorList>
            <person name="Melie T."/>
            <person name="Pirro S."/>
            <person name="Miller A.N."/>
            <person name="Quandt A."/>
        </authorList>
    </citation>
    <scope>NUCLEOTIDE SEQUENCE</scope>
    <source>
        <strain evidence="4">CAQ_001_2017</strain>
    </source>
</reference>
<dbReference type="PANTHER" id="PTHR23325">
    <property type="entry name" value="SERUM RESPONSE FACTOR-BINDING"/>
    <property type="match status" value="1"/>
</dbReference>
<feature type="compositionally biased region" description="Basic and acidic residues" evidence="2">
    <location>
        <begin position="396"/>
        <end position="409"/>
    </location>
</feature>
<feature type="compositionally biased region" description="Low complexity" evidence="2">
    <location>
        <begin position="280"/>
        <end position="292"/>
    </location>
</feature>
<feature type="region of interest" description="Disordered" evidence="2">
    <location>
        <begin position="209"/>
        <end position="264"/>
    </location>
</feature>
<evidence type="ECO:0000256" key="1">
    <source>
        <dbReference type="ARBA" id="ARBA00023054"/>
    </source>
</evidence>
<dbReference type="GO" id="GO:0030686">
    <property type="term" value="C:90S preribosome"/>
    <property type="evidence" value="ECO:0007669"/>
    <property type="project" value="TreeGrafter"/>
</dbReference>
<dbReference type="Pfam" id="PF09073">
    <property type="entry name" value="BUD22"/>
    <property type="match status" value="1"/>
</dbReference>
<keyword evidence="5" id="KW-1185">Reference proteome</keyword>